<evidence type="ECO:0000256" key="3">
    <source>
        <dbReference type="ARBA" id="ARBA00023125"/>
    </source>
</evidence>
<keyword evidence="4" id="KW-0804">Transcription</keyword>
<dbReference type="PANTHER" id="PTHR30537:SF74">
    <property type="entry name" value="HTH-TYPE TRANSCRIPTIONAL REGULATOR TRPI"/>
    <property type="match status" value="1"/>
</dbReference>
<proteinExistence type="inferred from homology"/>
<dbReference type="SUPFAM" id="SSF53850">
    <property type="entry name" value="Periplasmic binding protein-like II"/>
    <property type="match status" value="1"/>
</dbReference>
<keyword evidence="7" id="KW-1185">Reference proteome</keyword>
<protein>
    <submittedName>
        <fullName evidence="6">LysR substrate-binding domain-containing protein</fullName>
    </submittedName>
</protein>
<dbReference type="Proteomes" id="UP001528040">
    <property type="component" value="Unassembled WGS sequence"/>
</dbReference>
<gene>
    <name evidence="6" type="ORF">O2N63_10450</name>
</gene>
<dbReference type="PROSITE" id="PS50931">
    <property type="entry name" value="HTH_LYSR"/>
    <property type="match status" value="1"/>
</dbReference>
<keyword evidence="2" id="KW-0805">Transcription regulation</keyword>
<sequence length="302" mass="33733">MTQLPLNALRAFEAAARHGGYIDAAEELFVTRGAISRHVKLLEEQLGLALFRRSPRGVELTESGASLLPVLSEAFASMEREIARLTENAGELRIICPPALSIRWLFPRLDDFRARHPDIRVRLTTEFYGDTGFDAQEYDVGISVENWSRRGENTVAQPLFPMRISPACSPSFLARHRLPAPAQLGQVTILHESRWRGDWATWVDRFANDDTGAQLDINRGEVFPNFDMAVKAAVIGTGVVMADLELCRDELESGALVLPFPEMICGTRLGSYALISSEDKWNDPKVQAFRDWAHEVCAEHAT</sequence>
<evidence type="ECO:0000259" key="5">
    <source>
        <dbReference type="PROSITE" id="PS50931"/>
    </source>
</evidence>
<evidence type="ECO:0000313" key="7">
    <source>
        <dbReference type="Proteomes" id="UP001528040"/>
    </source>
</evidence>
<dbReference type="Pfam" id="PF03466">
    <property type="entry name" value="LysR_substrate"/>
    <property type="match status" value="1"/>
</dbReference>
<dbReference type="InterPro" id="IPR005119">
    <property type="entry name" value="LysR_subst-bd"/>
</dbReference>
<evidence type="ECO:0000256" key="4">
    <source>
        <dbReference type="ARBA" id="ARBA00023163"/>
    </source>
</evidence>
<dbReference type="PRINTS" id="PR00039">
    <property type="entry name" value="HTHLYSR"/>
</dbReference>
<comment type="similarity">
    <text evidence="1">Belongs to the LysR transcriptional regulatory family.</text>
</comment>
<accession>A0ABT4W1X8</accession>
<evidence type="ECO:0000256" key="1">
    <source>
        <dbReference type="ARBA" id="ARBA00009437"/>
    </source>
</evidence>
<dbReference type="RefSeq" id="WP_271054204.1">
    <property type="nucleotide sequence ID" value="NZ_JAQIIO010000004.1"/>
</dbReference>
<reference evidence="6 7" key="1">
    <citation type="submission" date="2023-01" db="EMBL/GenBank/DDBJ databases">
        <authorList>
            <person name="Yoon J.-W."/>
        </authorList>
    </citation>
    <scope>NUCLEOTIDE SEQUENCE [LARGE SCALE GENOMIC DNA]</scope>
    <source>
        <strain evidence="6 7">KMU-50</strain>
    </source>
</reference>
<organism evidence="6 7">
    <name type="scientific">Aliiroseovarius salicola</name>
    <dbReference type="NCBI Taxonomy" id="3009082"/>
    <lineage>
        <taxon>Bacteria</taxon>
        <taxon>Pseudomonadati</taxon>
        <taxon>Pseudomonadota</taxon>
        <taxon>Alphaproteobacteria</taxon>
        <taxon>Rhodobacterales</taxon>
        <taxon>Paracoccaceae</taxon>
        <taxon>Aliiroseovarius</taxon>
    </lineage>
</organism>
<name>A0ABT4W1X8_9RHOB</name>
<dbReference type="Gene3D" id="3.40.190.10">
    <property type="entry name" value="Periplasmic binding protein-like II"/>
    <property type="match status" value="2"/>
</dbReference>
<dbReference type="PANTHER" id="PTHR30537">
    <property type="entry name" value="HTH-TYPE TRANSCRIPTIONAL REGULATOR"/>
    <property type="match status" value="1"/>
</dbReference>
<dbReference type="InterPro" id="IPR036388">
    <property type="entry name" value="WH-like_DNA-bd_sf"/>
</dbReference>
<dbReference type="Pfam" id="PF00126">
    <property type="entry name" value="HTH_1"/>
    <property type="match status" value="1"/>
</dbReference>
<dbReference type="SUPFAM" id="SSF46785">
    <property type="entry name" value="Winged helix' DNA-binding domain"/>
    <property type="match status" value="1"/>
</dbReference>
<keyword evidence="3" id="KW-0238">DNA-binding</keyword>
<dbReference type="InterPro" id="IPR036390">
    <property type="entry name" value="WH_DNA-bd_sf"/>
</dbReference>
<comment type="caution">
    <text evidence="6">The sequence shown here is derived from an EMBL/GenBank/DDBJ whole genome shotgun (WGS) entry which is preliminary data.</text>
</comment>
<dbReference type="Gene3D" id="1.10.10.10">
    <property type="entry name" value="Winged helix-like DNA-binding domain superfamily/Winged helix DNA-binding domain"/>
    <property type="match status" value="1"/>
</dbReference>
<dbReference type="InterPro" id="IPR000847">
    <property type="entry name" value="LysR_HTH_N"/>
</dbReference>
<feature type="domain" description="HTH lysR-type" evidence="5">
    <location>
        <begin position="4"/>
        <end position="61"/>
    </location>
</feature>
<dbReference type="EMBL" id="JAQIIO010000004">
    <property type="protein sequence ID" value="MDA5094505.1"/>
    <property type="molecule type" value="Genomic_DNA"/>
</dbReference>
<dbReference type="InterPro" id="IPR058163">
    <property type="entry name" value="LysR-type_TF_proteobact-type"/>
</dbReference>
<evidence type="ECO:0000313" key="6">
    <source>
        <dbReference type="EMBL" id="MDA5094505.1"/>
    </source>
</evidence>
<dbReference type="CDD" id="cd08432">
    <property type="entry name" value="PBP2_GcdR_TrpI_HvrB_AmpR_like"/>
    <property type="match status" value="1"/>
</dbReference>
<evidence type="ECO:0000256" key="2">
    <source>
        <dbReference type="ARBA" id="ARBA00023015"/>
    </source>
</evidence>